<dbReference type="OrthoDB" id="2970872at2"/>
<accession>A0A4R6U1K5</accession>
<dbReference type="Pfam" id="PF10732">
    <property type="entry name" value="DUF2524"/>
    <property type="match status" value="1"/>
</dbReference>
<dbReference type="EMBL" id="SNYJ01000006">
    <property type="protein sequence ID" value="TDQ40288.1"/>
    <property type="molecule type" value="Genomic_DNA"/>
</dbReference>
<sequence length="87" mass="10060">MATRDSVDQLLHEVEAALQSAEGMYMVHSKQSSWEDVSFQQTQQQLQEMSEKVAKMVTSADDMQKEALNRAQIRIERMQQKMLITDL</sequence>
<dbReference type="Proteomes" id="UP000295632">
    <property type="component" value="Unassembled WGS sequence"/>
</dbReference>
<organism evidence="1 2">
    <name type="scientific">Aureibacillus halotolerans</name>
    <dbReference type="NCBI Taxonomy" id="1508390"/>
    <lineage>
        <taxon>Bacteria</taxon>
        <taxon>Bacillati</taxon>
        <taxon>Bacillota</taxon>
        <taxon>Bacilli</taxon>
        <taxon>Bacillales</taxon>
        <taxon>Bacillaceae</taxon>
        <taxon>Aureibacillus</taxon>
    </lineage>
</organism>
<name>A0A4R6U1K5_9BACI</name>
<reference evidence="1 2" key="1">
    <citation type="submission" date="2019-03" db="EMBL/GenBank/DDBJ databases">
        <title>Genomic Encyclopedia of Type Strains, Phase IV (KMG-IV): sequencing the most valuable type-strain genomes for metagenomic binning, comparative biology and taxonomic classification.</title>
        <authorList>
            <person name="Goeker M."/>
        </authorList>
    </citation>
    <scope>NUCLEOTIDE SEQUENCE [LARGE SCALE GENOMIC DNA]</scope>
    <source>
        <strain evidence="1 2">DSM 28697</strain>
    </source>
</reference>
<dbReference type="AlphaFoldDB" id="A0A4R6U1K5"/>
<keyword evidence="2" id="KW-1185">Reference proteome</keyword>
<dbReference type="InterPro" id="IPR019668">
    <property type="entry name" value="Uncharacterised_YtzC"/>
</dbReference>
<evidence type="ECO:0000313" key="1">
    <source>
        <dbReference type="EMBL" id="TDQ40288.1"/>
    </source>
</evidence>
<evidence type="ECO:0000313" key="2">
    <source>
        <dbReference type="Proteomes" id="UP000295632"/>
    </source>
</evidence>
<protein>
    <submittedName>
        <fullName evidence="1">Uncharacterized protein DUF2524</fullName>
    </submittedName>
</protein>
<proteinExistence type="predicted"/>
<comment type="caution">
    <text evidence="1">The sequence shown here is derived from an EMBL/GenBank/DDBJ whole genome shotgun (WGS) entry which is preliminary data.</text>
</comment>
<gene>
    <name evidence="1" type="ORF">EV213_1064</name>
</gene>
<dbReference type="RefSeq" id="WP_133580114.1">
    <property type="nucleotide sequence ID" value="NZ_SNYJ01000006.1"/>
</dbReference>